<dbReference type="SUPFAM" id="SSF55031">
    <property type="entry name" value="Bacterial exopeptidase dimerisation domain"/>
    <property type="match status" value="1"/>
</dbReference>
<dbReference type="PIRSF" id="PIRSF037217">
    <property type="entry name" value="Carboxypeptidase_S"/>
    <property type="match status" value="1"/>
</dbReference>
<dbReference type="STRING" id="1230905.A0A1G4IL99"/>
<keyword evidence="10" id="KW-1185">Reference proteome</keyword>
<reference evidence="9 10" key="1">
    <citation type="submission" date="2016-03" db="EMBL/GenBank/DDBJ databases">
        <authorList>
            <person name="Devillers H."/>
        </authorList>
    </citation>
    <scope>NUCLEOTIDE SEQUENCE [LARGE SCALE GENOMIC DNA]</scope>
    <source>
        <strain evidence="9">CBS 11717</strain>
    </source>
</reference>
<accession>A0A1G4IL99</accession>
<dbReference type="GO" id="GO:0051603">
    <property type="term" value="P:proteolysis involved in protein catabolic process"/>
    <property type="evidence" value="ECO:0007669"/>
    <property type="project" value="TreeGrafter"/>
</dbReference>
<dbReference type="Gene3D" id="1.10.150.900">
    <property type="match status" value="1"/>
</dbReference>
<feature type="active site" evidence="6">
    <location>
        <position position="215"/>
    </location>
</feature>
<evidence type="ECO:0000256" key="6">
    <source>
        <dbReference type="PIRSR" id="PIRSR037217-1"/>
    </source>
</evidence>
<evidence type="ECO:0000256" key="1">
    <source>
        <dbReference type="ARBA" id="ARBA00006247"/>
    </source>
</evidence>
<dbReference type="Pfam" id="PF01546">
    <property type="entry name" value="Peptidase_M20"/>
    <property type="match status" value="1"/>
</dbReference>
<dbReference type="OrthoDB" id="3064516at2759"/>
<feature type="binding site" evidence="7">
    <location>
        <position position="249"/>
    </location>
    <ligand>
        <name>Zn(2+)</name>
        <dbReference type="ChEBI" id="CHEBI:29105"/>
        <label>1</label>
    </ligand>
</feature>
<protein>
    <submittedName>
        <fullName evidence="9">LAMI_0A00386g1_1</fullName>
    </submittedName>
</protein>
<proteinExistence type="inferred from homology"/>
<dbReference type="SUPFAM" id="SSF53187">
    <property type="entry name" value="Zn-dependent exopeptidases"/>
    <property type="match status" value="1"/>
</dbReference>
<comment type="similarity">
    <text evidence="1">Belongs to the peptidase M20A family.</text>
</comment>
<feature type="binding site" evidence="7">
    <location>
        <position position="592"/>
    </location>
    <ligand>
        <name>Zn(2+)</name>
        <dbReference type="ChEBI" id="CHEBI:29105"/>
        <label>1</label>
    </ligand>
</feature>
<evidence type="ECO:0000256" key="4">
    <source>
        <dbReference type="ARBA" id="ARBA00022801"/>
    </source>
</evidence>
<feature type="binding site" evidence="7">
    <location>
        <position position="213"/>
    </location>
    <ligand>
        <name>Zn(2+)</name>
        <dbReference type="ChEBI" id="CHEBI:29105"/>
        <label>2</label>
    </ligand>
</feature>
<keyword evidence="4" id="KW-0378">Hydrolase</keyword>
<dbReference type="PANTHER" id="PTHR45962:SF1">
    <property type="entry name" value="N-FATTY-ACYL-AMINO ACID SYNTHASE_HYDROLASE PM20D1"/>
    <property type="match status" value="1"/>
</dbReference>
<keyword evidence="2" id="KW-0645">Protease</keyword>
<evidence type="ECO:0000256" key="5">
    <source>
        <dbReference type="ARBA" id="ARBA00022833"/>
    </source>
</evidence>
<dbReference type="EMBL" id="LT598462">
    <property type="protein sequence ID" value="SCU77262.1"/>
    <property type="molecule type" value="Genomic_DNA"/>
</dbReference>
<gene>
    <name evidence="9" type="ORF">LAMI_0A00386G</name>
</gene>
<dbReference type="Proteomes" id="UP000191024">
    <property type="component" value="Chromosome A"/>
</dbReference>
<dbReference type="Pfam" id="PF07687">
    <property type="entry name" value="M20_dimer"/>
    <property type="match status" value="1"/>
</dbReference>
<evidence type="ECO:0000259" key="8">
    <source>
        <dbReference type="Pfam" id="PF07687"/>
    </source>
</evidence>
<name>A0A1G4IL99_9SACH</name>
<evidence type="ECO:0000256" key="2">
    <source>
        <dbReference type="ARBA" id="ARBA00022670"/>
    </source>
</evidence>
<evidence type="ECO:0000256" key="7">
    <source>
        <dbReference type="PIRSR" id="PIRSR037217-2"/>
    </source>
</evidence>
<dbReference type="GO" id="GO:0004181">
    <property type="term" value="F:metallocarboxypeptidase activity"/>
    <property type="evidence" value="ECO:0007669"/>
    <property type="project" value="InterPro"/>
</dbReference>
<dbReference type="GO" id="GO:0000328">
    <property type="term" value="C:fungal-type vacuole lumen"/>
    <property type="evidence" value="ECO:0007669"/>
    <property type="project" value="TreeGrafter"/>
</dbReference>
<feature type="binding site" evidence="7">
    <location>
        <position position="249"/>
    </location>
    <ligand>
        <name>Zn(2+)</name>
        <dbReference type="ChEBI" id="CHEBI:29105"/>
        <label>2</label>
    </ligand>
</feature>
<dbReference type="Gene3D" id="3.40.630.10">
    <property type="entry name" value="Zn peptidases"/>
    <property type="match status" value="1"/>
</dbReference>
<dbReference type="GO" id="GO:0046872">
    <property type="term" value="F:metal ion binding"/>
    <property type="evidence" value="ECO:0007669"/>
    <property type="project" value="UniProtKB-KW"/>
</dbReference>
<dbReference type="AlphaFoldDB" id="A0A1G4IL99"/>
<organism evidence="9 10">
    <name type="scientific">Lachancea mirantina</name>
    <dbReference type="NCBI Taxonomy" id="1230905"/>
    <lineage>
        <taxon>Eukaryota</taxon>
        <taxon>Fungi</taxon>
        <taxon>Dikarya</taxon>
        <taxon>Ascomycota</taxon>
        <taxon>Saccharomycotina</taxon>
        <taxon>Saccharomycetes</taxon>
        <taxon>Saccharomycetales</taxon>
        <taxon>Saccharomycetaceae</taxon>
        <taxon>Lachancea</taxon>
    </lineage>
</organism>
<dbReference type="Gene3D" id="3.30.70.360">
    <property type="match status" value="1"/>
</dbReference>
<feature type="binding site" evidence="7">
    <location>
        <position position="312"/>
    </location>
    <ligand>
        <name>Zn(2+)</name>
        <dbReference type="ChEBI" id="CHEBI:29105"/>
        <label>2</label>
    </ligand>
</feature>
<dbReference type="InterPro" id="IPR002933">
    <property type="entry name" value="Peptidase_M20"/>
</dbReference>
<dbReference type="InterPro" id="IPR036264">
    <property type="entry name" value="Bact_exopeptidase_dim_dom"/>
</dbReference>
<evidence type="ECO:0000313" key="9">
    <source>
        <dbReference type="EMBL" id="SCU77262.1"/>
    </source>
</evidence>
<dbReference type="InterPro" id="IPR047177">
    <property type="entry name" value="Pept_M20A"/>
</dbReference>
<keyword evidence="3 7" id="KW-0479">Metal-binding</keyword>
<feature type="domain" description="Peptidase M20 dimerisation" evidence="8">
    <location>
        <begin position="335"/>
        <end position="487"/>
    </location>
</feature>
<dbReference type="PANTHER" id="PTHR45962">
    <property type="entry name" value="N-FATTY-ACYL-AMINO ACID SYNTHASE/HYDROLASE PM20D1"/>
    <property type="match status" value="1"/>
</dbReference>
<feature type="active site" description="Proton acceptor" evidence="6">
    <location>
        <position position="283"/>
    </location>
</feature>
<dbReference type="InterPro" id="IPR017141">
    <property type="entry name" value="Pept_M20_carboxypep"/>
</dbReference>
<dbReference type="InterPro" id="IPR011650">
    <property type="entry name" value="Peptidase_M20_dimer"/>
</dbReference>
<sequence length="620" mass="68993">MSADYFLYKRRAFLTHSLHWSQISTPFFCRSTSISPRLLRKNTMTPNSTRRTAASKAIITMTTLLVFCTLIKTRFDASHLTDSDYRGSQETGAQGNYCWTPQTLETSEVNSSIYEQIKETLSEAKYQAKSISRFQSAIQVDTQVNDDFSSVDKEERWSKFNEFSVFLAKEFPLVHQSLSLERVNSHGLLYSWIPTQGREDCPSAAKPFLLMAHQDTVSVSNKSLSDWKFNPFEGHIDENGIMYGRGVHDDKNSLISILEAAELLLQNGFSPNRPAIFAFGFDEEVSGQRGALQISKFLEERYGRDGLEFILDEGPGITVPVASGSNAAYATVATSEKGYLDVSIEAKAPGGHSSLAGKHSLIGMVAEMVTSLENTEPFLARVSKNNPVLDYLSCKDFDDQRISVLIEKIRKGDAEAEFELGTLLQNTTLAPLVLTSQGIDLISGGQKINALPERVSVGINYRLIPGTSLKEVKRRVAAILEPIGVKYGMHCSFFSPEKDVSSFDRYLRVSQIGKALEPAQTSPQNSTAFSVVFGTVSSALGPFYSDVMHVKTLRVVPSLMAGNTDTRHYWNLTRNLFRFRPTRIDSQNNAGHTTNEHLYAKDHYASVQFYASLILNASDM</sequence>
<feature type="binding site" evidence="7">
    <location>
        <position position="284"/>
    </location>
    <ligand>
        <name>Zn(2+)</name>
        <dbReference type="ChEBI" id="CHEBI:29105"/>
        <label>1</label>
    </ligand>
</feature>
<evidence type="ECO:0000256" key="3">
    <source>
        <dbReference type="ARBA" id="ARBA00022723"/>
    </source>
</evidence>
<keyword evidence="5 7" id="KW-0862">Zinc</keyword>
<evidence type="ECO:0000313" key="10">
    <source>
        <dbReference type="Proteomes" id="UP000191024"/>
    </source>
</evidence>